<evidence type="ECO:0000313" key="2">
    <source>
        <dbReference type="Proteomes" id="UP000006038"/>
    </source>
</evidence>
<accession>J3MQS5</accession>
<sequence length="62" mass="6420">MPSLFEVVHAELVEAAWELAASCGADVTVVVLPPARSSGAPPLGSHFGGALLERELPAHTEE</sequence>
<dbReference type="AlphaFoldDB" id="J3MQS5"/>
<reference evidence="1" key="1">
    <citation type="journal article" date="2013" name="Nat. Commun.">
        <title>Whole-genome sequencing of Oryza brachyantha reveals mechanisms underlying Oryza genome evolution.</title>
        <authorList>
            <person name="Chen J."/>
            <person name="Huang Q."/>
            <person name="Gao D."/>
            <person name="Wang J."/>
            <person name="Lang Y."/>
            <person name="Liu T."/>
            <person name="Li B."/>
            <person name="Bai Z."/>
            <person name="Luis Goicoechea J."/>
            <person name="Liang C."/>
            <person name="Chen C."/>
            <person name="Zhang W."/>
            <person name="Sun S."/>
            <person name="Liao Y."/>
            <person name="Zhang X."/>
            <person name="Yang L."/>
            <person name="Song C."/>
            <person name="Wang M."/>
            <person name="Shi J."/>
            <person name="Liu G."/>
            <person name="Liu J."/>
            <person name="Zhou H."/>
            <person name="Zhou W."/>
            <person name="Yu Q."/>
            <person name="An N."/>
            <person name="Chen Y."/>
            <person name="Cai Q."/>
            <person name="Wang B."/>
            <person name="Liu B."/>
            <person name="Min J."/>
            <person name="Huang Y."/>
            <person name="Wu H."/>
            <person name="Li Z."/>
            <person name="Zhang Y."/>
            <person name="Yin Y."/>
            <person name="Song W."/>
            <person name="Jiang J."/>
            <person name="Jackson S.A."/>
            <person name="Wing R.A."/>
            <person name="Wang J."/>
            <person name="Chen M."/>
        </authorList>
    </citation>
    <scope>NUCLEOTIDE SEQUENCE [LARGE SCALE GENOMIC DNA]</scope>
    <source>
        <strain evidence="1">cv. IRGC 101232</strain>
    </source>
</reference>
<keyword evidence="2" id="KW-1185">Reference proteome</keyword>
<dbReference type="Gramene" id="OB08G14540.1">
    <property type="protein sequence ID" value="OB08G14540.1"/>
    <property type="gene ID" value="OB08G14540"/>
</dbReference>
<dbReference type="HOGENOM" id="CLU_2907722_0_0_1"/>
<reference evidence="1" key="2">
    <citation type="submission" date="2013-04" db="UniProtKB">
        <authorList>
            <consortium name="EnsemblPlants"/>
        </authorList>
    </citation>
    <scope>IDENTIFICATION</scope>
</reference>
<evidence type="ECO:0000313" key="1">
    <source>
        <dbReference type="EnsemblPlants" id="OB08G14540.1"/>
    </source>
</evidence>
<organism evidence="1">
    <name type="scientific">Oryza brachyantha</name>
    <name type="common">malo sina</name>
    <dbReference type="NCBI Taxonomy" id="4533"/>
    <lineage>
        <taxon>Eukaryota</taxon>
        <taxon>Viridiplantae</taxon>
        <taxon>Streptophyta</taxon>
        <taxon>Embryophyta</taxon>
        <taxon>Tracheophyta</taxon>
        <taxon>Spermatophyta</taxon>
        <taxon>Magnoliopsida</taxon>
        <taxon>Liliopsida</taxon>
        <taxon>Poales</taxon>
        <taxon>Poaceae</taxon>
        <taxon>BOP clade</taxon>
        <taxon>Oryzoideae</taxon>
        <taxon>Oryzeae</taxon>
        <taxon>Oryzinae</taxon>
        <taxon>Oryza</taxon>
    </lineage>
</organism>
<dbReference type="Proteomes" id="UP000006038">
    <property type="component" value="Chromosome 8"/>
</dbReference>
<proteinExistence type="predicted"/>
<protein>
    <submittedName>
        <fullName evidence="1">Uncharacterized protein</fullName>
    </submittedName>
</protein>
<name>J3MQS5_ORYBR</name>
<dbReference type="EnsemblPlants" id="OB08G14540.1">
    <property type="protein sequence ID" value="OB08G14540.1"/>
    <property type="gene ID" value="OB08G14540"/>
</dbReference>